<sequence>MFPFSSHCFAVVKTLTPSLQQMSSPLSLERGHAVVGGHLFSPLPRKRVLGDSLMQESRILPCDRDANIGSPFTLKVKDVEAASTSSYVETDSIISSCMLTSESFYGQTETSIHRCDANPNNGSFSLENVREADGEKPPQVESDKVSSNDSSPPKLRRHNVNWGDRSSLRFSIEYPKSMAAELTPQIIEKVKNLSYFKICFGTEFSDDDDEEESDDQSLEEKYTTTATAETNENDLTPSMTSLPTAVVSKKRFRGITPMLLIRHFNPTAKNATAWQDAVLLAEVSTKKSNLPFDSPPLQIKRRFPLPFLQVMLILIILAKEIAGEGLLSFGRDLRVGMQMLFDIGVIETEDGMLSPQSLANLSLPQIQLILNDLLNQISEKNIELLKELPIRDDLNLEKEEKKAYLDRCAAQYRGKSHHSVDRYYTSLLRPNNLTSADAFNPNPEYRYPFNSPPLRTSLESSQRVIPMAEAPPTIPTTVGARLKTCITRFFGSHRSHQPQPSSCNDANLKSLSF</sequence>
<dbReference type="EMBL" id="UYRS01018310">
    <property type="protein sequence ID" value="VDK32276.1"/>
    <property type="molecule type" value="Genomic_DNA"/>
</dbReference>
<keyword evidence="4" id="KW-1185">Reference proteome</keyword>
<gene>
    <name evidence="3" type="ORF">TASK_LOCUS3746</name>
</gene>
<dbReference type="OrthoDB" id="6248695at2759"/>
<name>A0A0R3W1V7_TAEAS</name>
<feature type="region of interest" description="Disordered" evidence="1">
    <location>
        <begin position="116"/>
        <end position="160"/>
    </location>
</feature>
<proteinExistence type="predicted"/>
<feature type="compositionally biased region" description="Basic and acidic residues" evidence="1">
    <location>
        <begin position="128"/>
        <end position="146"/>
    </location>
</feature>
<accession>A0A0R3W1V7</accession>
<dbReference type="WBParaSite" id="TASK_0000374501-mRNA-1">
    <property type="protein sequence ID" value="TASK_0000374501-mRNA-1"/>
    <property type="gene ID" value="TASK_0000374501"/>
</dbReference>
<organism evidence="5">
    <name type="scientific">Taenia asiatica</name>
    <name type="common">Asian tapeworm</name>
    <dbReference type="NCBI Taxonomy" id="60517"/>
    <lineage>
        <taxon>Eukaryota</taxon>
        <taxon>Metazoa</taxon>
        <taxon>Spiralia</taxon>
        <taxon>Lophotrochozoa</taxon>
        <taxon>Platyhelminthes</taxon>
        <taxon>Cestoda</taxon>
        <taxon>Eucestoda</taxon>
        <taxon>Cyclophyllidea</taxon>
        <taxon>Taeniidae</taxon>
        <taxon>Taenia</taxon>
    </lineage>
</organism>
<evidence type="ECO:0000313" key="4">
    <source>
        <dbReference type="Proteomes" id="UP000282613"/>
    </source>
</evidence>
<protein>
    <submittedName>
        <fullName evidence="5">SCHIP-1 domain-containing protein</fullName>
    </submittedName>
</protein>
<evidence type="ECO:0000313" key="5">
    <source>
        <dbReference type="WBParaSite" id="TASK_0000374501-mRNA-1"/>
    </source>
</evidence>
<reference evidence="5" key="1">
    <citation type="submission" date="2017-02" db="UniProtKB">
        <authorList>
            <consortium name="WormBaseParasite"/>
        </authorList>
    </citation>
    <scope>IDENTIFICATION</scope>
</reference>
<feature type="domain" description="Schwannomin interacting protein 1 C-terminal" evidence="2">
    <location>
        <begin position="348"/>
        <end position="399"/>
    </location>
</feature>
<dbReference type="Pfam" id="PF10148">
    <property type="entry name" value="SCHIP-1_C"/>
    <property type="match status" value="1"/>
</dbReference>
<evidence type="ECO:0000259" key="2">
    <source>
        <dbReference type="Pfam" id="PF10148"/>
    </source>
</evidence>
<reference evidence="3 4" key="2">
    <citation type="submission" date="2018-11" db="EMBL/GenBank/DDBJ databases">
        <authorList>
            <consortium name="Pathogen Informatics"/>
        </authorList>
    </citation>
    <scope>NUCLEOTIDE SEQUENCE [LARGE SCALE GENOMIC DNA]</scope>
</reference>
<evidence type="ECO:0000313" key="3">
    <source>
        <dbReference type="EMBL" id="VDK32276.1"/>
    </source>
</evidence>
<dbReference type="Proteomes" id="UP000282613">
    <property type="component" value="Unassembled WGS sequence"/>
</dbReference>
<evidence type="ECO:0000256" key="1">
    <source>
        <dbReference type="SAM" id="MobiDB-lite"/>
    </source>
</evidence>
<dbReference type="AlphaFoldDB" id="A0A0R3W1V7"/>
<dbReference type="InterPro" id="IPR015649">
    <property type="entry name" value="SCHIP_1_C"/>
</dbReference>